<evidence type="ECO:0000256" key="2">
    <source>
        <dbReference type="ARBA" id="ARBA00022679"/>
    </source>
</evidence>
<dbReference type="GO" id="GO:0046854">
    <property type="term" value="P:phosphatidylinositol phosphate biosynthetic process"/>
    <property type="evidence" value="ECO:0007669"/>
    <property type="project" value="TreeGrafter"/>
</dbReference>
<dbReference type="GO" id="GO:0000824">
    <property type="term" value="F:inositol-1,4,5,6-tetrakisphosphate 3-kinase activity"/>
    <property type="evidence" value="ECO:0007669"/>
    <property type="project" value="TreeGrafter"/>
</dbReference>
<evidence type="ECO:0000313" key="6">
    <source>
        <dbReference type="EMBL" id="CCF58267.1"/>
    </source>
</evidence>
<dbReference type="RefSeq" id="XP_003957402.1">
    <property type="nucleotide sequence ID" value="XM_003957353.1"/>
</dbReference>
<evidence type="ECO:0000313" key="7">
    <source>
        <dbReference type="Proteomes" id="UP000005220"/>
    </source>
</evidence>
<dbReference type="GO" id="GO:0010919">
    <property type="term" value="P:regulation of inositol phosphate biosynthetic process"/>
    <property type="evidence" value="ECO:0007669"/>
    <property type="project" value="EnsemblFungi"/>
</dbReference>
<keyword evidence="7" id="KW-1185">Reference proteome</keyword>
<organism evidence="6 7">
    <name type="scientific">Kazachstania africana (strain ATCC 22294 / BCRC 22015 / CBS 2517 / CECT 1963 / NBRC 1671 / NRRL Y-8276)</name>
    <name type="common">Yeast</name>
    <name type="synonym">Kluyveromyces africanus</name>
    <dbReference type="NCBI Taxonomy" id="1071382"/>
    <lineage>
        <taxon>Eukaryota</taxon>
        <taxon>Fungi</taxon>
        <taxon>Dikarya</taxon>
        <taxon>Ascomycota</taxon>
        <taxon>Saccharomycotina</taxon>
        <taxon>Saccharomycetes</taxon>
        <taxon>Saccharomycetales</taxon>
        <taxon>Saccharomycetaceae</taxon>
        <taxon>Kazachstania</taxon>
    </lineage>
</organism>
<dbReference type="GeneID" id="13882846"/>
<reference evidence="6 7" key="1">
    <citation type="journal article" date="2011" name="Proc. Natl. Acad. Sci. U.S.A.">
        <title>Evolutionary erosion of yeast sex chromosomes by mating-type switching accidents.</title>
        <authorList>
            <person name="Gordon J.L."/>
            <person name="Armisen D."/>
            <person name="Proux-Wera E."/>
            <person name="Oheigeartaigh S.S."/>
            <person name="Byrne K.P."/>
            <person name="Wolfe K.H."/>
        </authorList>
    </citation>
    <scope>NUCLEOTIDE SEQUENCE [LARGE SCALE GENOMIC DNA]</scope>
    <source>
        <strain evidence="7">ATCC 22294 / BCRC 22015 / CBS 2517 / CECT 1963 / NBRC 1671 / NRRL Y-8276</strain>
    </source>
</reference>
<evidence type="ECO:0000256" key="1">
    <source>
        <dbReference type="ARBA" id="ARBA00007374"/>
    </source>
</evidence>
<feature type="compositionally biased region" description="Polar residues" evidence="5">
    <location>
        <begin position="462"/>
        <end position="474"/>
    </location>
</feature>
<gene>
    <name evidence="6" type="primary">KAFR0E01130</name>
    <name evidence="6" type="ORF">KAFR_0E01130</name>
</gene>
<dbReference type="InParanoid" id="H2AV67"/>
<accession>H2AV67</accession>
<evidence type="ECO:0000256" key="5">
    <source>
        <dbReference type="SAM" id="MobiDB-lite"/>
    </source>
</evidence>
<feature type="compositionally biased region" description="Polar residues" evidence="5">
    <location>
        <begin position="52"/>
        <end position="70"/>
    </location>
</feature>
<evidence type="ECO:0000256" key="4">
    <source>
        <dbReference type="RuleBase" id="RU363090"/>
    </source>
</evidence>
<dbReference type="GO" id="GO:0005634">
    <property type="term" value="C:nucleus"/>
    <property type="evidence" value="ECO:0007669"/>
    <property type="project" value="TreeGrafter"/>
</dbReference>
<dbReference type="KEGG" id="kaf:KAFR_0E01130"/>
<dbReference type="HOGENOM" id="CLU_004422_0_0_1"/>
<feature type="region of interest" description="Disordered" evidence="5">
    <location>
        <begin position="525"/>
        <end position="550"/>
    </location>
</feature>
<dbReference type="EC" id="2.7.-.-" evidence="4"/>
<feature type="region of interest" description="Disordered" evidence="5">
    <location>
        <begin position="46"/>
        <end position="71"/>
    </location>
</feature>
<dbReference type="GO" id="GO:0032958">
    <property type="term" value="P:inositol phosphate biosynthetic process"/>
    <property type="evidence" value="ECO:0007669"/>
    <property type="project" value="EnsemblFungi"/>
</dbReference>
<feature type="region of interest" description="Disordered" evidence="5">
    <location>
        <begin position="1"/>
        <end position="33"/>
    </location>
</feature>
<keyword evidence="2 4" id="KW-0808">Transferase</keyword>
<dbReference type="OrthoDB" id="2573163at2759"/>
<dbReference type="GO" id="GO:0000827">
    <property type="term" value="F:inositol-1,3,4,5,6-pentakisphosphate kinase activity"/>
    <property type="evidence" value="ECO:0007669"/>
    <property type="project" value="EnsemblFungi"/>
</dbReference>
<protein>
    <recommendedName>
        <fullName evidence="4">Kinase</fullName>
        <ecNumber evidence="4">2.7.-.-</ecNumber>
    </recommendedName>
</protein>
<dbReference type="eggNOG" id="KOG1620">
    <property type="taxonomic scope" value="Eukaryota"/>
</dbReference>
<dbReference type="InterPro" id="IPR038286">
    <property type="entry name" value="IPK_sf"/>
</dbReference>
<feature type="region of interest" description="Disordered" evidence="5">
    <location>
        <begin position="195"/>
        <end position="246"/>
    </location>
</feature>
<proteinExistence type="inferred from homology"/>
<feature type="compositionally biased region" description="Polar residues" evidence="5">
    <location>
        <begin position="530"/>
        <end position="540"/>
    </location>
</feature>
<dbReference type="AlphaFoldDB" id="H2AV67"/>
<dbReference type="EMBL" id="HE650825">
    <property type="protein sequence ID" value="CCF58267.1"/>
    <property type="molecule type" value="Genomic_DNA"/>
</dbReference>
<dbReference type="Pfam" id="PF03770">
    <property type="entry name" value="IPK"/>
    <property type="match status" value="1"/>
</dbReference>
<dbReference type="Gene3D" id="3.30.470.160">
    <property type="entry name" value="Inositol polyphosphate kinase"/>
    <property type="match status" value="1"/>
</dbReference>
<dbReference type="GO" id="GO:0030643">
    <property type="term" value="P:intracellular phosphate ion homeostasis"/>
    <property type="evidence" value="ECO:0007669"/>
    <property type="project" value="EnsemblFungi"/>
</dbReference>
<dbReference type="GO" id="GO:0005737">
    <property type="term" value="C:cytoplasm"/>
    <property type="evidence" value="ECO:0007669"/>
    <property type="project" value="TreeGrafter"/>
</dbReference>
<dbReference type="GO" id="GO:0000828">
    <property type="term" value="F:inositol hexakisphosphate kinase activity"/>
    <property type="evidence" value="ECO:0007669"/>
    <property type="project" value="EnsemblFungi"/>
</dbReference>
<dbReference type="PANTHER" id="PTHR12400:SF21">
    <property type="entry name" value="KINASE"/>
    <property type="match status" value="1"/>
</dbReference>
<comment type="similarity">
    <text evidence="1 4">Belongs to the inositol phosphokinase (IPK) family.</text>
</comment>
<dbReference type="PANTHER" id="PTHR12400">
    <property type="entry name" value="INOSITOL POLYPHOSPHATE KINASE"/>
    <property type="match status" value="1"/>
</dbReference>
<feature type="region of interest" description="Disordered" evidence="5">
    <location>
        <begin position="455"/>
        <end position="478"/>
    </location>
</feature>
<dbReference type="InterPro" id="IPR005522">
    <property type="entry name" value="IPK"/>
</dbReference>
<dbReference type="GO" id="GO:0008440">
    <property type="term" value="F:inositol-1,4,5-trisphosphate 3-kinase activity"/>
    <property type="evidence" value="ECO:0007669"/>
    <property type="project" value="TreeGrafter"/>
</dbReference>
<dbReference type="GO" id="GO:0000829">
    <property type="term" value="F:diphosphoinositol pentakisphosphate kinase activity"/>
    <property type="evidence" value="ECO:0007669"/>
    <property type="project" value="EnsemblFungi"/>
</dbReference>
<dbReference type="SUPFAM" id="SSF56104">
    <property type="entry name" value="SAICAR synthase-like"/>
    <property type="match status" value="1"/>
</dbReference>
<name>H2AV67_KAZAF</name>
<dbReference type="STRING" id="1071382.H2AV67"/>
<feature type="compositionally biased region" description="Polar residues" evidence="5">
    <location>
        <begin position="1"/>
        <end position="30"/>
    </location>
</feature>
<keyword evidence="3 4" id="KW-0418">Kinase</keyword>
<evidence type="ECO:0000256" key="3">
    <source>
        <dbReference type="ARBA" id="ARBA00022777"/>
    </source>
</evidence>
<feature type="compositionally biased region" description="Basic and acidic residues" evidence="5">
    <location>
        <begin position="212"/>
        <end position="226"/>
    </location>
</feature>
<dbReference type="Proteomes" id="UP000005220">
    <property type="component" value="Chromosome 5"/>
</dbReference>
<feature type="compositionally biased region" description="Acidic residues" evidence="5">
    <location>
        <begin position="231"/>
        <end position="246"/>
    </location>
</feature>
<feature type="region of interest" description="Disordered" evidence="5">
    <location>
        <begin position="594"/>
        <end position="620"/>
    </location>
</feature>
<feature type="compositionally biased region" description="Basic and acidic residues" evidence="5">
    <location>
        <begin position="541"/>
        <end position="550"/>
    </location>
</feature>
<dbReference type="FunCoup" id="H2AV67">
    <property type="interactions" value="225"/>
</dbReference>
<sequence length="935" mass="106861">MEGTQHSKGLVRDQNTMALQDLNASDSGSTDHVLHGRKASTYLRIFRDDDSISSNNPEFTSIRNNSNEDLTSVKEMDFEEELDADENDNINAPSIDFGKYPENELRRNEKSYTKQDQDIFAQMASQAHETDLHRDPIDNDDLSLEPVSSATYYPHKSKSTTKISSNDIELNDVPSDSDTAFLKKIDLDTVIYDNEDKVNGTGENPTITASAFEKKSTNEPKNKEDENAQLADDEGEEEEEVDDDVDDNEYPLAVELQPFTNKVGGHTAIFRFSKRAVCKALMKRENRWYETMEITNNKLLQFMPRYIGVLNVRQHFRSRQDFLNQVPKSALSSTKYIQTNENTVNSEKKSIISQFNDYNKSATSNFAEHKSTCGEQVGSPLEHVHSFTLGEASSPKNKVKGYRNYCNDLLPEVTIDDNKHIIPDSLWGRYANISPVDSFRDDSFLSFKGMSNGETDAAPRGYSNNNTGDNTNDAYQRRDSGSTLLNTKLKDLILQEVFAPICVKKDGMVDCTEIPTRTVSGKYIRKKTRSASTSSNQEVPSTRKDSNASLKELDKQLGSPLMKKSLKESISNAIDASHSVMDLKQFHKKESLRETLSSSKFHKRSRSQHVSAQNLEQCDEEEADTNISRASSFVRADTTPPPESITFEEHTDTIVSKFILLEDLTRHMNKPCALDLKMGTRQYGVDASATKQRSQRSKCLKTTSRKLGVRICGIKLWNQSYYIKRDKYFGRRVKIGWQFVRVLARFLYDGVSTKSIVRQIPRIVKQLDLLATEISNLKGFRLYGASLLLMFDGEPDNKKKQLKIKVNLIDFAKCVTKEDLEEGIRLNQLNIPPHHQELEDVGFVRGIKSLKFYLVNIWKYLAGDLPIPSNDEELKELLEKEHETFDKNWDWLDDFDKEEENEFNDPDSKLRKKWRKYELIFDIEPRYNNDSDISD</sequence>